<dbReference type="Proteomes" id="UP000233781">
    <property type="component" value="Unassembled WGS sequence"/>
</dbReference>
<protein>
    <submittedName>
        <fullName evidence="1">Uncharacterized protein</fullName>
    </submittedName>
</protein>
<organism evidence="1 2">
    <name type="scientific">Phycicoccus duodecadis</name>
    <dbReference type="NCBI Taxonomy" id="173053"/>
    <lineage>
        <taxon>Bacteria</taxon>
        <taxon>Bacillati</taxon>
        <taxon>Actinomycetota</taxon>
        <taxon>Actinomycetes</taxon>
        <taxon>Micrococcales</taxon>
        <taxon>Intrasporangiaceae</taxon>
        <taxon>Phycicoccus</taxon>
    </lineage>
</organism>
<comment type="caution">
    <text evidence="1">The sequence shown here is derived from an EMBL/GenBank/DDBJ whole genome shotgun (WGS) entry which is preliminary data.</text>
</comment>
<evidence type="ECO:0000313" key="2">
    <source>
        <dbReference type="Proteomes" id="UP000233781"/>
    </source>
</evidence>
<name>A0A2N3YFU2_9MICO</name>
<reference evidence="1 2" key="1">
    <citation type="submission" date="2017-12" db="EMBL/GenBank/DDBJ databases">
        <title>Sequencing the genomes of 1000 Actinobacteria strains.</title>
        <authorList>
            <person name="Klenk H.-P."/>
        </authorList>
    </citation>
    <scope>NUCLEOTIDE SEQUENCE [LARGE SCALE GENOMIC DNA]</scope>
    <source>
        <strain evidence="1 2">DSM 12806</strain>
    </source>
</reference>
<accession>A0A2N3YFU2</accession>
<gene>
    <name evidence="1" type="ORF">ATL31_0503</name>
</gene>
<sequence length="172" mass="18548">MSLGVTCLPQNVPGGSAALSLELIQRAFRDTEFSVPTVNIQPEGDVTLVNLPTYFEVQFPDGGYGPDEVDRPDPATLLGYTVEIRPRLKSVTYHLGERTIGPTTDLGGPHPTGSIIQTYTAPGQQQVRVDIVYSGQFRVGGSGWIDIPGDVTLQGTPTTLTIREAESRLYTS</sequence>
<keyword evidence="2" id="KW-1185">Reference proteome</keyword>
<dbReference type="EMBL" id="PJNE01000001">
    <property type="protein sequence ID" value="PKW25705.1"/>
    <property type="molecule type" value="Genomic_DNA"/>
</dbReference>
<evidence type="ECO:0000313" key="1">
    <source>
        <dbReference type="EMBL" id="PKW25705.1"/>
    </source>
</evidence>
<proteinExistence type="predicted"/>
<dbReference type="AlphaFoldDB" id="A0A2N3YFU2"/>